<dbReference type="SUPFAM" id="SSF51445">
    <property type="entry name" value="(Trans)glycosidases"/>
    <property type="match status" value="1"/>
</dbReference>
<feature type="domain" description="Glycoside hydrolase family 20 catalytic" evidence="5">
    <location>
        <begin position="58"/>
        <end position="149"/>
    </location>
</feature>
<dbReference type="GO" id="GO:0004563">
    <property type="term" value="F:beta-N-acetylhexosaminidase activity"/>
    <property type="evidence" value="ECO:0007669"/>
    <property type="project" value="UniProtKB-EC"/>
</dbReference>
<evidence type="ECO:0000256" key="2">
    <source>
        <dbReference type="ARBA" id="ARBA00006285"/>
    </source>
</evidence>
<evidence type="ECO:0000256" key="3">
    <source>
        <dbReference type="ARBA" id="ARBA00012663"/>
    </source>
</evidence>
<dbReference type="PANTHER" id="PTHR21040:SF8">
    <property type="entry name" value="BCDNA.GH04120"/>
    <property type="match status" value="1"/>
</dbReference>
<evidence type="ECO:0000313" key="7">
    <source>
        <dbReference type="Proteomes" id="UP000324222"/>
    </source>
</evidence>
<accession>A0A5B7GTJ6</accession>
<protein>
    <recommendedName>
        <fullName evidence="3">beta-N-acetylhexosaminidase</fullName>
        <ecNumber evidence="3">3.2.1.52</ecNumber>
    </recommendedName>
</protein>
<proteinExistence type="inferred from homology"/>
<dbReference type="InterPro" id="IPR038901">
    <property type="entry name" value="HEXDC-like"/>
</dbReference>
<sequence length="155" mass="17874">MDQLEDFHKLVHLDLKGAPPRMSYYEQIFPIISSFGATGLLVEYEDMFPYHDKLAHLKTPHAYTREDILKLHELAAKSNLIIIPLMQTFGHFEFVLKHDENRAVREVESYPNTLCPTHPDSFPLVTELLTQIMNLHLIDKYLHIGADEVGISLGY</sequence>
<dbReference type="InterPro" id="IPR017853">
    <property type="entry name" value="GH"/>
</dbReference>
<comment type="similarity">
    <text evidence="2">Belongs to the glycosyl hydrolase 20 family.</text>
</comment>
<keyword evidence="7" id="KW-1185">Reference proteome</keyword>
<evidence type="ECO:0000259" key="5">
    <source>
        <dbReference type="Pfam" id="PF00728"/>
    </source>
</evidence>
<comment type="catalytic activity">
    <reaction evidence="1">
        <text>Hydrolysis of terminal non-reducing N-acetyl-D-hexosamine residues in N-acetyl-beta-D-hexosaminides.</text>
        <dbReference type="EC" id="3.2.1.52"/>
    </reaction>
</comment>
<dbReference type="AlphaFoldDB" id="A0A5B7GTJ6"/>
<evidence type="ECO:0000256" key="4">
    <source>
        <dbReference type="ARBA" id="ARBA00022801"/>
    </source>
</evidence>
<organism evidence="6 7">
    <name type="scientific">Portunus trituberculatus</name>
    <name type="common">Swimming crab</name>
    <name type="synonym">Neptunus trituberculatus</name>
    <dbReference type="NCBI Taxonomy" id="210409"/>
    <lineage>
        <taxon>Eukaryota</taxon>
        <taxon>Metazoa</taxon>
        <taxon>Ecdysozoa</taxon>
        <taxon>Arthropoda</taxon>
        <taxon>Crustacea</taxon>
        <taxon>Multicrustacea</taxon>
        <taxon>Malacostraca</taxon>
        <taxon>Eumalacostraca</taxon>
        <taxon>Eucarida</taxon>
        <taxon>Decapoda</taxon>
        <taxon>Pleocyemata</taxon>
        <taxon>Brachyura</taxon>
        <taxon>Eubrachyura</taxon>
        <taxon>Portunoidea</taxon>
        <taxon>Portunidae</taxon>
        <taxon>Portuninae</taxon>
        <taxon>Portunus</taxon>
    </lineage>
</organism>
<comment type="caution">
    <text evidence="6">The sequence shown here is derived from an EMBL/GenBank/DDBJ whole genome shotgun (WGS) entry which is preliminary data.</text>
</comment>
<dbReference type="Gene3D" id="3.20.20.80">
    <property type="entry name" value="Glycosidases"/>
    <property type="match status" value="1"/>
</dbReference>
<dbReference type="Proteomes" id="UP000324222">
    <property type="component" value="Unassembled WGS sequence"/>
</dbReference>
<dbReference type="InterPro" id="IPR015883">
    <property type="entry name" value="Glyco_hydro_20_cat"/>
</dbReference>
<dbReference type="EMBL" id="VSRR010019351">
    <property type="protein sequence ID" value="MPC62152.1"/>
    <property type="molecule type" value="Genomic_DNA"/>
</dbReference>
<evidence type="ECO:0000313" key="6">
    <source>
        <dbReference type="EMBL" id="MPC62152.1"/>
    </source>
</evidence>
<evidence type="ECO:0000256" key="1">
    <source>
        <dbReference type="ARBA" id="ARBA00001231"/>
    </source>
</evidence>
<dbReference type="OrthoDB" id="47475at2759"/>
<dbReference type="PANTHER" id="PTHR21040">
    <property type="entry name" value="BCDNA.GH04120"/>
    <property type="match status" value="1"/>
</dbReference>
<reference evidence="6 7" key="1">
    <citation type="submission" date="2019-05" db="EMBL/GenBank/DDBJ databases">
        <title>Another draft genome of Portunus trituberculatus and its Hox gene families provides insights of decapod evolution.</title>
        <authorList>
            <person name="Jeong J.-H."/>
            <person name="Song I."/>
            <person name="Kim S."/>
            <person name="Choi T."/>
            <person name="Kim D."/>
            <person name="Ryu S."/>
            <person name="Kim W."/>
        </authorList>
    </citation>
    <scope>NUCLEOTIDE SEQUENCE [LARGE SCALE GENOMIC DNA]</scope>
    <source>
        <tissue evidence="6">Muscle</tissue>
    </source>
</reference>
<dbReference type="EC" id="3.2.1.52" evidence="3"/>
<keyword evidence="4" id="KW-0378">Hydrolase</keyword>
<name>A0A5B7GTJ6_PORTR</name>
<dbReference type="Pfam" id="PF00728">
    <property type="entry name" value="Glyco_hydro_20"/>
    <property type="match status" value="1"/>
</dbReference>
<dbReference type="GO" id="GO:0005975">
    <property type="term" value="P:carbohydrate metabolic process"/>
    <property type="evidence" value="ECO:0007669"/>
    <property type="project" value="InterPro"/>
</dbReference>
<gene>
    <name evidence="6" type="primary">HEXDC_1</name>
    <name evidence="6" type="ORF">E2C01_056235</name>
</gene>